<keyword evidence="2" id="KW-1185">Reference proteome</keyword>
<sequence length="236" mass="26443">MTNDRKEDVRCFCCGETSEQLGLSRSSQLGVRDLDLRSGMMPSTMGRWLQECPNCGYVAADLAKGDECDRLFVQTEKYAALCELPQFSRRSSRFLLRAAIELAREDFERAFDSTLCAAGDADDCNLPDIARGLRKIASRYLAGRPLTVDLRVSLLDVLRRVPDWAAAAALAVELMDENLGHPHAAIVCFQLGRIEARDDRCYTLSQVLRSNHDPEASNDDAEHLEHVVLLGRLKRR</sequence>
<evidence type="ECO:0000313" key="1">
    <source>
        <dbReference type="EMBL" id="SCB40691.1"/>
    </source>
</evidence>
<name>A0A1C3WL25_9BRAD</name>
<reference evidence="2" key="1">
    <citation type="submission" date="2016-08" db="EMBL/GenBank/DDBJ databases">
        <authorList>
            <person name="Varghese N."/>
            <person name="Submissions Spin"/>
        </authorList>
    </citation>
    <scope>NUCLEOTIDE SEQUENCE [LARGE SCALE GENOMIC DNA]</scope>
    <source>
        <strain evidence="2">ERR11</strain>
    </source>
</reference>
<proteinExistence type="predicted"/>
<dbReference type="Proteomes" id="UP000199184">
    <property type="component" value="Unassembled WGS sequence"/>
</dbReference>
<dbReference type="AlphaFoldDB" id="A0A1C3WL25"/>
<accession>A0A1C3WL25</accession>
<gene>
    <name evidence="1" type="ORF">GA0061098_1008171</name>
</gene>
<dbReference type="EMBL" id="FMAI01000008">
    <property type="protein sequence ID" value="SCB40691.1"/>
    <property type="molecule type" value="Genomic_DNA"/>
</dbReference>
<dbReference type="RefSeq" id="WP_129590880.1">
    <property type="nucleotide sequence ID" value="NZ_FMAI01000008.1"/>
</dbReference>
<protein>
    <submittedName>
        <fullName evidence="1">Uncharacterized protein</fullName>
    </submittedName>
</protein>
<organism evidence="1 2">
    <name type="scientific">Bradyrhizobium shewense</name>
    <dbReference type="NCBI Taxonomy" id="1761772"/>
    <lineage>
        <taxon>Bacteria</taxon>
        <taxon>Pseudomonadati</taxon>
        <taxon>Pseudomonadota</taxon>
        <taxon>Alphaproteobacteria</taxon>
        <taxon>Hyphomicrobiales</taxon>
        <taxon>Nitrobacteraceae</taxon>
        <taxon>Bradyrhizobium</taxon>
    </lineage>
</organism>
<evidence type="ECO:0000313" key="2">
    <source>
        <dbReference type="Proteomes" id="UP000199184"/>
    </source>
</evidence>